<dbReference type="GO" id="GO:0045504">
    <property type="term" value="F:dynein heavy chain binding"/>
    <property type="evidence" value="ECO:0007669"/>
    <property type="project" value="TreeGrafter"/>
</dbReference>
<dbReference type="InterPro" id="IPR019775">
    <property type="entry name" value="WD40_repeat_CS"/>
</dbReference>
<dbReference type="Gene3D" id="2.130.10.10">
    <property type="entry name" value="YVTN repeat-like/Quinoprotein amine dehydrogenase"/>
    <property type="match status" value="1"/>
</dbReference>
<dbReference type="Proteomes" id="UP000265000">
    <property type="component" value="Unplaced"/>
</dbReference>
<dbReference type="Pfam" id="PF00400">
    <property type="entry name" value="WD40"/>
    <property type="match status" value="1"/>
</dbReference>
<evidence type="ECO:0000256" key="11">
    <source>
        <dbReference type="ARBA" id="ARBA00041557"/>
    </source>
</evidence>
<proteinExistence type="predicted"/>
<dbReference type="PROSITE" id="PS00678">
    <property type="entry name" value="WD_REPEATS_1"/>
    <property type="match status" value="1"/>
</dbReference>
<evidence type="ECO:0000256" key="10">
    <source>
        <dbReference type="ARBA" id="ARBA00040002"/>
    </source>
</evidence>
<evidence type="ECO:0000256" key="1">
    <source>
        <dbReference type="ARBA" id="ARBA00004611"/>
    </source>
</evidence>
<accession>A0A3Q2P1V0</accession>
<evidence type="ECO:0000313" key="14">
    <source>
        <dbReference type="Proteomes" id="UP000265000"/>
    </source>
</evidence>
<reference evidence="13" key="1">
    <citation type="submission" date="2025-08" db="UniProtKB">
        <authorList>
            <consortium name="Ensembl"/>
        </authorList>
    </citation>
    <scope>IDENTIFICATION</scope>
</reference>
<evidence type="ECO:0000256" key="8">
    <source>
        <dbReference type="ARBA" id="ARBA00023273"/>
    </source>
</evidence>
<dbReference type="STRING" id="8078.ENSFHEP00000005897"/>
<name>A0A3Q2P1V0_FUNHE</name>
<evidence type="ECO:0000256" key="3">
    <source>
        <dbReference type="ARBA" id="ARBA00022574"/>
    </source>
</evidence>
<sequence>ENNDVTPQPLHQAGLGAEQANRFLVEELSAGSASDQTTFTGNFGKQFSFFVELLLPDEKWKKDLVKEQVTQALLKVMKDIFITETDTISLLEIAPAILLRTSPCFVYRERNKQYEEVCRKRISNEKYVDRAMQTLNEASKNKQIQNNLMLMVDAGLHVLFIVKKMKPNNYAETFVESSRSAERMCCFSQTFSLSVISSCSLKDVDAVRTGLNTQSDLELIRLSEKFQYSLLLMERSVLRNSFQCQLASYRQLPLVKPKEVEEGEGRTETSCSPALECLWRFSCELSIGCSVSCMAWNQKNPDLLAVGYGESDSRNQEPGLVCCWSIKNPRWPERIIHCDSAVTTLDFSANSPGQLAVGMCDGSIAVYNVQIHCFPILHIGPVWQLRWNKQELSFTGEEKVEALFSVGADGRICKWFIINGGLDCTDLMKLKRSNNTQRKTGQKPEKMAECGLSALTPGLCFDFHPIDSNIYLTGTWEGNIHKCSCSNSHQFLETYKKHFCPVNWITWCPFHPDVFLSCSSDSTIQLWKQDCPRPLLSFSSNHGEVCEVKWSPRQATVFGAVYNGHLEVWDLNSSFLDPVIVQPAAPGLKMTSFLFASLTDCVLVGDSYGQVTVYQMQNLRVGECRQVQHTNISDKCLNIWGLKGEVRSKLEFKLLKVLYFL</sequence>
<protein>
    <recommendedName>
        <fullName evidence="10">Dynein axonemal intermediate chain 4</fullName>
    </recommendedName>
    <alternativeName>
        <fullName evidence="11">WD repeat-containing protein 78</fullName>
    </alternativeName>
</protein>
<dbReference type="GO" id="GO:0003341">
    <property type="term" value="P:cilium movement"/>
    <property type="evidence" value="ECO:0007669"/>
    <property type="project" value="TreeGrafter"/>
</dbReference>
<keyword evidence="2" id="KW-0963">Cytoplasm</keyword>
<dbReference type="SUPFAM" id="SSF50978">
    <property type="entry name" value="WD40 repeat-like"/>
    <property type="match status" value="1"/>
</dbReference>
<evidence type="ECO:0000256" key="9">
    <source>
        <dbReference type="ARBA" id="ARBA00024190"/>
    </source>
</evidence>
<evidence type="ECO:0000256" key="7">
    <source>
        <dbReference type="ARBA" id="ARBA00023212"/>
    </source>
</evidence>
<evidence type="ECO:0000256" key="12">
    <source>
        <dbReference type="PROSITE-ProRule" id="PRU00221"/>
    </source>
</evidence>
<keyword evidence="8" id="KW-0966">Cell projection</keyword>
<dbReference type="Ensembl" id="ENSFHET00000006407.1">
    <property type="protein sequence ID" value="ENSFHEP00000005897.1"/>
    <property type="gene ID" value="ENSFHEG00000006902.1"/>
</dbReference>
<keyword evidence="5" id="KW-0282">Flagellum</keyword>
<dbReference type="PANTHER" id="PTHR12442:SF12">
    <property type="entry name" value="DYNEIN AXONEMAL INTERMEDIATE CHAIN 4"/>
    <property type="match status" value="1"/>
</dbReference>
<evidence type="ECO:0000256" key="4">
    <source>
        <dbReference type="ARBA" id="ARBA00022737"/>
    </source>
</evidence>
<dbReference type="InterPro" id="IPR036322">
    <property type="entry name" value="WD40_repeat_dom_sf"/>
</dbReference>
<dbReference type="GeneTree" id="ENSGT00940000156209"/>
<comment type="subcellular location">
    <subcellularLocation>
        <location evidence="1">Cytoplasm</location>
        <location evidence="1">Cytoskeleton</location>
        <location evidence="1">Flagellum axoneme</location>
    </subcellularLocation>
    <subcellularLocation>
        <location evidence="9">Dynein axonemal particle</location>
    </subcellularLocation>
</comment>
<evidence type="ECO:0000256" key="5">
    <source>
        <dbReference type="ARBA" id="ARBA00022846"/>
    </source>
</evidence>
<feature type="repeat" description="WD" evidence="12">
    <location>
        <begin position="538"/>
        <end position="573"/>
    </location>
</feature>
<dbReference type="SMART" id="SM00320">
    <property type="entry name" value="WD40"/>
    <property type="match status" value="5"/>
</dbReference>
<dbReference type="GO" id="GO:0045503">
    <property type="term" value="F:dynein light chain binding"/>
    <property type="evidence" value="ECO:0007669"/>
    <property type="project" value="TreeGrafter"/>
</dbReference>
<evidence type="ECO:0000313" key="13">
    <source>
        <dbReference type="Ensembl" id="ENSFHEP00000005897.1"/>
    </source>
</evidence>
<dbReference type="InterPro" id="IPR015943">
    <property type="entry name" value="WD40/YVTN_repeat-like_dom_sf"/>
</dbReference>
<dbReference type="GO" id="GO:0005858">
    <property type="term" value="C:axonemal dynein complex"/>
    <property type="evidence" value="ECO:0007669"/>
    <property type="project" value="TreeGrafter"/>
</dbReference>
<dbReference type="FunFam" id="2.130.10.10:FF:001248">
    <property type="entry name" value="WD repeat domain 78"/>
    <property type="match status" value="1"/>
</dbReference>
<organism evidence="13 14">
    <name type="scientific">Fundulus heteroclitus</name>
    <name type="common">Killifish</name>
    <name type="synonym">Mummichog</name>
    <dbReference type="NCBI Taxonomy" id="8078"/>
    <lineage>
        <taxon>Eukaryota</taxon>
        <taxon>Metazoa</taxon>
        <taxon>Chordata</taxon>
        <taxon>Craniata</taxon>
        <taxon>Vertebrata</taxon>
        <taxon>Euteleostomi</taxon>
        <taxon>Actinopterygii</taxon>
        <taxon>Neopterygii</taxon>
        <taxon>Teleostei</taxon>
        <taxon>Neoteleostei</taxon>
        <taxon>Acanthomorphata</taxon>
        <taxon>Ovalentaria</taxon>
        <taxon>Atherinomorphae</taxon>
        <taxon>Cyprinodontiformes</taxon>
        <taxon>Fundulidae</taxon>
        <taxon>Fundulus</taxon>
    </lineage>
</organism>
<dbReference type="PANTHER" id="PTHR12442">
    <property type="entry name" value="DYNEIN INTERMEDIATE CHAIN"/>
    <property type="match status" value="1"/>
</dbReference>
<dbReference type="InterPro" id="IPR001680">
    <property type="entry name" value="WD40_rpt"/>
</dbReference>
<keyword evidence="14" id="KW-1185">Reference proteome</keyword>
<evidence type="ECO:0000256" key="6">
    <source>
        <dbReference type="ARBA" id="ARBA00023069"/>
    </source>
</evidence>
<dbReference type="InterPro" id="IPR050687">
    <property type="entry name" value="Dynein_IC"/>
</dbReference>
<keyword evidence="6" id="KW-0969">Cilium</keyword>
<evidence type="ECO:0000256" key="2">
    <source>
        <dbReference type="ARBA" id="ARBA00022490"/>
    </source>
</evidence>
<dbReference type="PROSITE" id="PS50082">
    <property type="entry name" value="WD_REPEATS_2"/>
    <property type="match status" value="1"/>
</dbReference>
<keyword evidence="3 12" id="KW-0853">WD repeat</keyword>
<keyword evidence="7" id="KW-0206">Cytoskeleton</keyword>
<dbReference type="AlphaFoldDB" id="A0A3Q2P1V0"/>
<reference evidence="13" key="2">
    <citation type="submission" date="2025-09" db="UniProtKB">
        <authorList>
            <consortium name="Ensembl"/>
        </authorList>
    </citation>
    <scope>IDENTIFICATION</scope>
</reference>
<dbReference type="GO" id="GO:0120293">
    <property type="term" value="C:dynein axonemal particle"/>
    <property type="evidence" value="ECO:0007669"/>
    <property type="project" value="UniProtKB-SubCell"/>
</dbReference>
<keyword evidence="4" id="KW-0677">Repeat</keyword>